<dbReference type="Pfam" id="PF02563">
    <property type="entry name" value="Poly_export"/>
    <property type="match status" value="1"/>
</dbReference>
<keyword evidence="2" id="KW-0812">Transmembrane</keyword>
<evidence type="ECO:0000313" key="4">
    <source>
        <dbReference type="EMBL" id="GMQ34512.1"/>
    </source>
</evidence>
<gene>
    <name evidence="4" type="ORF">Ataiwa_27850</name>
</gene>
<evidence type="ECO:0000256" key="2">
    <source>
        <dbReference type="SAM" id="Phobius"/>
    </source>
</evidence>
<dbReference type="Gene3D" id="3.30.1950.10">
    <property type="entry name" value="wza like domain"/>
    <property type="match status" value="1"/>
</dbReference>
<keyword evidence="1" id="KW-0732">Signal</keyword>
<dbReference type="PANTHER" id="PTHR33619">
    <property type="entry name" value="POLYSACCHARIDE EXPORT PROTEIN GFCE-RELATED"/>
    <property type="match status" value="1"/>
</dbReference>
<dbReference type="EMBL" id="BTPE01000010">
    <property type="protein sequence ID" value="GMQ34512.1"/>
    <property type="molecule type" value="Genomic_DNA"/>
</dbReference>
<keyword evidence="2" id="KW-1133">Transmembrane helix</keyword>
<dbReference type="PROSITE" id="PS51257">
    <property type="entry name" value="PROKAR_LIPOPROTEIN"/>
    <property type="match status" value="1"/>
</dbReference>
<dbReference type="Proteomes" id="UP001307705">
    <property type="component" value="Unassembled WGS sequence"/>
</dbReference>
<comment type="caution">
    <text evidence="4">The sequence shown here is derived from an EMBL/GenBank/DDBJ whole genome shotgun (WGS) entry which is preliminary data.</text>
</comment>
<keyword evidence="2" id="KW-0472">Membrane</keyword>
<feature type="transmembrane region" description="Helical" evidence="2">
    <location>
        <begin position="252"/>
        <end position="272"/>
    </location>
</feature>
<dbReference type="InterPro" id="IPR049712">
    <property type="entry name" value="Poly_export"/>
</dbReference>
<organism evidence="4 5">
    <name type="scientific">Algoriphagus taiwanensis</name>
    <dbReference type="NCBI Taxonomy" id="1445656"/>
    <lineage>
        <taxon>Bacteria</taxon>
        <taxon>Pseudomonadati</taxon>
        <taxon>Bacteroidota</taxon>
        <taxon>Cytophagia</taxon>
        <taxon>Cytophagales</taxon>
        <taxon>Cyclobacteriaceae</taxon>
        <taxon>Algoriphagus</taxon>
    </lineage>
</organism>
<keyword evidence="5" id="KW-1185">Reference proteome</keyword>
<accession>A0ABQ6Q3S2</accession>
<feature type="domain" description="Polysaccharide export protein N-terminal" evidence="3">
    <location>
        <begin position="49"/>
        <end position="150"/>
    </location>
</feature>
<protein>
    <submittedName>
        <fullName evidence="4">Polysaccharide biosynthesis/export family protein</fullName>
    </submittedName>
</protein>
<dbReference type="RefSeq" id="WP_338229338.1">
    <property type="nucleotide sequence ID" value="NZ_BTPE01000010.1"/>
</dbReference>
<evidence type="ECO:0000256" key="1">
    <source>
        <dbReference type="ARBA" id="ARBA00022729"/>
    </source>
</evidence>
<dbReference type="InterPro" id="IPR003715">
    <property type="entry name" value="Poly_export_N"/>
</dbReference>
<reference evidence="4 5" key="1">
    <citation type="submission" date="2023-08" db="EMBL/GenBank/DDBJ databases">
        <title>Draft genome sequence of Algoriphagus taiwanensis.</title>
        <authorList>
            <person name="Takatani N."/>
            <person name="Hosokawa M."/>
            <person name="Sawabe T."/>
        </authorList>
    </citation>
    <scope>NUCLEOTIDE SEQUENCE [LARGE SCALE GENOMIC DNA]</scope>
    <source>
        <strain evidence="4 5">JCM 19755</strain>
    </source>
</reference>
<proteinExistence type="predicted"/>
<dbReference type="PANTHER" id="PTHR33619:SF3">
    <property type="entry name" value="POLYSACCHARIDE EXPORT PROTEIN GFCE-RELATED"/>
    <property type="match status" value="1"/>
</dbReference>
<name>A0ABQ6Q3S2_9BACT</name>
<evidence type="ECO:0000313" key="5">
    <source>
        <dbReference type="Proteomes" id="UP001307705"/>
    </source>
</evidence>
<sequence>MLKSLKAIGIAAFILVVSSCVSNEKIIYLQNLEGNQPIPEGELISYEIPEYRLQYNDIVDINIQTVDDLLKNGFNNNSAGQINAQGMNLMAQSGGDIYYMTGFTVDKDGNIRLPIVGLVQVKDKTIDEARIEIENKLKEFVITEVYVKVKLGGIRYSALGEFRRPGKFVVLQDRMTILEAIANSGDLTNIAKRDEILLIRQYPEGTKLHRINLNDRQLVASPFYFIQPNDQLYAEPMKVREVGAGENAAQSLTLFISAITAAALILNLVIVANRE</sequence>
<evidence type="ECO:0000259" key="3">
    <source>
        <dbReference type="Pfam" id="PF02563"/>
    </source>
</evidence>